<proteinExistence type="predicted"/>
<name>A0A565B813_9BRAS</name>
<evidence type="ECO:0000313" key="2">
    <source>
        <dbReference type="EMBL" id="VVA97768.1"/>
    </source>
</evidence>
<keyword evidence="3" id="KW-1185">Reference proteome</keyword>
<gene>
    <name evidence="2" type="ORF">ANE_LOCUS8213</name>
</gene>
<dbReference type="Proteomes" id="UP000489600">
    <property type="component" value="Unassembled WGS sequence"/>
</dbReference>
<dbReference type="OrthoDB" id="786429at2759"/>
<comment type="caution">
    <text evidence="2">The sequence shown here is derived from an EMBL/GenBank/DDBJ whole genome shotgun (WGS) entry which is preliminary data.</text>
</comment>
<feature type="region of interest" description="Disordered" evidence="1">
    <location>
        <begin position="49"/>
        <end position="81"/>
    </location>
</feature>
<sequence>MATALYKTTTSSNLYHHHHSILPPFSPPFHLHRRTSFLLATPLRLRRLAVVGGGPPSPPSPDPPPPEDTTQLAESRPSDPKEQPFLVEMFLYMSCRSCDKDSRPRKDLPRSVILDVSLLLGYSDRWEG</sequence>
<dbReference type="AlphaFoldDB" id="A0A565B813"/>
<feature type="compositionally biased region" description="Pro residues" evidence="1">
    <location>
        <begin position="55"/>
        <end position="67"/>
    </location>
</feature>
<accession>A0A565B813</accession>
<organism evidence="2 3">
    <name type="scientific">Arabis nemorensis</name>
    <dbReference type="NCBI Taxonomy" id="586526"/>
    <lineage>
        <taxon>Eukaryota</taxon>
        <taxon>Viridiplantae</taxon>
        <taxon>Streptophyta</taxon>
        <taxon>Embryophyta</taxon>
        <taxon>Tracheophyta</taxon>
        <taxon>Spermatophyta</taxon>
        <taxon>Magnoliopsida</taxon>
        <taxon>eudicotyledons</taxon>
        <taxon>Gunneridae</taxon>
        <taxon>Pentapetalae</taxon>
        <taxon>rosids</taxon>
        <taxon>malvids</taxon>
        <taxon>Brassicales</taxon>
        <taxon>Brassicaceae</taxon>
        <taxon>Arabideae</taxon>
        <taxon>Arabis</taxon>
    </lineage>
</organism>
<evidence type="ECO:0000256" key="1">
    <source>
        <dbReference type="SAM" id="MobiDB-lite"/>
    </source>
</evidence>
<evidence type="ECO:0000313" key="3">
    <source>
        <dbReference type="Proteomes" id="UP000489600"/>
    </source>
</evidence>
<reference evidence="2" key="1">
    <citation type="submission" date="2019-07" db="EMBL/GenBank/DDBJ databases">
        <authorList>
            <person name="Dittberner H."/>
        </authorList>
    </citation>
    <scope>NUCLEOTIDE SEQUENCE [LARGE SCALE GENOMIC DNA]</scope>
</reference>
<dbReference type="EMBL" id="CABITT030000003">
    <property type="protein sequence ID" value="VVA97768.1"/>
    <property type="molecule type" value="Genomic_DNA"/>
</dbReference>
<protein>
    <submittedName>
        <fullName evidence="2">Uncharacterized protein</fullName>
    </submittedName>
</protein>